<feature type="signal peptide" evidence="1">
    <location>
        <begin position="1"/>
        <end position="23"/>
    </location>
</feature>
<dbReference type="STRING" id="570947.SAMN05421687_102363"/>
<organism evidence="2 3">
    <name type="scientific">Salimicrobium flavidum</name>
    <dbReference type="NCBI Taxonomy" id="570947"/>
    <lineage>
        <taxon>Bacteria</taxon>
        <taxon>Bacillati</taxon>
        <taxon>Bacillota</taxon>
        <taxon>Bacilli</taxon>
        <taxon>Bacillales</taxon>
        <taxon>Bacillaceae</taxon>
        <taxon>Salimicrobium</taxon>
    </lineage>
</organism>
<evidence type="ECO:0000313" key="2">
    <source>
        <dbReference type="EMBL" id="SIS41445.1"/>
    </source>
</evidence>
<name>A0A1N7IWI6_9BACI</name>
<keyword evidence="3" id="KW-1185">Reference proteome</keyword>
<evidence type="ECO:0000313" key="3">
    <source>
        <dbReference type="Proteomes" id="UP000187608"/>
    </source>
</evidence>
<gene>
    <name evidence="2" type="ORF">SAMN05421687_102363</name>
</gene>
<sequence>MKNSTKMLAALVPVATLAFVAPAVSDVEAAGDYQLSEVVYDNGSGGGIVDYTDLSSAMLDGQGEVYDFVNNRGIKALGIADGVYISYEGYASGVLDNKSVDEIMAELGENPLPEEDISGYEPVVFGEIPEVIDIY</sequence>
<feature type="chain" id="PRO_5038860577" evidence="1">
    <location>
        <begin position="24"/>
        <end position="135"/>
    </location>
</feature>
<reference evidence="3" key="1">
    <citation type="submission" date="2017-01" db="EMBL/GenBank/DDBJ databases">
        <authorList>
            <person name="Varghese N."/>
            <person name="Submissions S."/>
        </authorList>
    </citation>
    <scope>NUCLEOTIDE SEQUENCE [LARGE SCALE GENOMIC DNA]</scope>
    <source>
        <strain evidence="3">DSM 23127</strain>
    </source>
</reference>
<dbReference type="Proteomes" id="UP000187608">
    <property type="component" value="Unassembled WGS sequence"/>
</dbReference>
<dbReference type="RefSeq" id="WP_076557358.1">
    <property type="nucleotide sequence ID" value="NZ_FTOC01000002.1"/>
</dbReference>
<accession>A0A1N7IWI6</accession>
<evidence type="ECO:0000256" key="1">
    <source>
        <dbReference type="SAM" id="SignalP"/>
    </source>
</evidence>
<keyword evidence="1" id="KW-0732">Signal</keyword>
<proteinExistence type="predicted"/>
<dbReference type="EMBL" id="FTOC01000002">
    <property type="protein sequence ID" value="SIS41445.1"/>
    <property type="molecule type" value="Genomic_DNA"/>
</dbReference>
<protein>
    <submittedName>
        <fullName evidence="2">Uncharacterized protein</fullName>
    </submittedName>
</protein>
<dbReference type="AlphaFoldDB" id="A0A1N7IWI6"/>